<dbReference type="Proteomes" id="UP001454036">
    <property type="component" value="Unassembled WGS sequence"/>
</dbReference>
<comment type="caution">
    <text evidence="1">The sequence shown here is derived from an EMBL/GenBank/DDBJ whole genome shotgun (WGS) entry which is preliminary data.</text>
</comment>
<gene>
    <name evidence="1" type="ORF">LIER_01425</name>
</gene>
<evidence type="ECO:0000313" key="1">
    <source>
        <dbReference type="EMBL" id="GAA0139994.1"/>
    </source>
</evidence>
<dbReference type="AlphaFoldDB" id="A0AAV3NKU9"/>
<reference evidence="1 2" key="1">
    <citation type="submission" date="2024-01" db="EMBL/GenBank/DDBJ databases">
        <title>The complete chloroplast genome sequence of Lithospermum erythrorhizon: insights into the phylogenetic relationship among Boraginaceae species and the maternal lineages of purple gromwells.</title>
        <authorList>
            <person name="Okada T."/>
            <person name="Watanabe K."/>
        </authorList>
    </citation>
    <scope>NUCLEOTIDE SEQUENCE [LARGE SCALE GENOMIC DNA]</scope>
</reference>
<protein>
    <submittedName>
        <fullName evidence="1">Uncharacterized protein</fullName>
    </submittedName>
</protein>
<organism evidence="1 2">
    <name type="scientific">Lithospermum erythrorhizon</name>
    <name type="common">Purple gromwell</name>
    <name type="synonym">Lithospermum officinale var. erythrorhizon</name>
    <dbReference type="NCBI Taxonomy" id="34254"/>
    <lineage>
        <taxon>Eukaryota</taxon>
        <taxon>Viridiplantae</taxon>
        <taxon>Streptophyta</taxon>
        <taxon>Embryophyta</taxon>
        <taxon>Tracheophyta</taxon>
        <taxon>Spermatophyta</taxon>
        <taxon>Magnoliopsida</taxon>
        <taxon>eudicotyledons</taxon>
        <taxon>Gunneridae</taxon>
        <taxon>Pentapetalae</taxon>
        <taxon>asterids</taxon>
        <taxon>lamiids</taxon>
        <taxon>Boraginales</taxon>
        <taxon>Boraginaceae</taxon>
        <taxon>Boraginoideae</taxon>
        <taxon>Lithospermeae</taxon>
        <taxon>Lithospermum</taxon>
    </lineage>
</organism>
<accession>A0AAV3NKU9</accession>
<sequence length="71" mass="8196">MRAGAISAENGTRIDVGMKGRVAKNKVDEGHNIKKNQHEKLPLEQRVKQYFEFYFSNKRMVPNASDPLHNR</sequence>
<name>A0AAV3NKU9_LITER</name>
<evidence type="ECO:0000313" key="2">
    <source>
        <dbReference type="Proteomes" id="UP001454036"/>
    </source>
</evidence>
<dbReference type="EMBL" id="BAABME010000137">
    <property type="protein sequence ID" value="GAA0139994.1"/>
    <property type="molecule type" value="Genomic_DNA"/>
</dbReference>
<proteinExistence type="predicted"/>
<keyword evidence="2" id="KW-1185">Reference proteome</keyword>